<evidence type="ECO:0000256" key="1">
    <source>
        <dbReference type="SAM" id="MobiDB-lite"/>
    </source>
</evidence>
<proteinExistence type="predicted"/>
<feature type="compositionally biased region" description="Basic and acidic residues" evidence="1">
    <location>
        <begin position="1"/>
        <end position="11"/>
    </location>
</feature>
<protein>
    <submittedName>
        <fullName evidence="3">Uncharacterized protein</fullName>
    </submittedName>
</protein>
<organism evidence="3 4">
    <name type="scientific">Favolaschia claudopus</name>
    <dbReference type="NCBI Taxonomy" id="2862362"/>
    <lineage>
        <taxon>Eukaryota</taxon>
        <taxon>Fungi</taxon>
        <taxon>Dikarya</taxon>
        <taxon>Basidiomycota</taxon>
        <taxon>Agaricomycotina</taxon>
        <taxon>Agaricomycetes</taxon>
        <taxon>Agaricomycetidae</taxon>
        <taxon>Agaricales</taxon>
        <taxon>Marasmiineae</taxon>
        <taxon>Mycenaceae</taxon>
        <taxon>Favolaschia</taxon>
    </lineage>
</organism>
<dbReference type="Proteomes" id="UP001362999">
    <property type="component" value="Unassembled WGS sequence"/>
</dbReference>
<evidence type="ECO:0000256" key="2">
    <source>
        <dbReference type="SAM" id="Phobius"/>
    </source>
</evidence>
<evidence type="ECO:0000313" key="4">
    <source>
        <dbReference type="Proteomes" id="UP001362999"/>
    </source>
</evidence>
<feature type="region of interest" description="Disordered" evidence="1">
    <location>
        <begin position="1"/>
        <end position="48"/>
    </location>
</feature>
<reference evidence="3 4" key="1">
    <citation type="journal article" date="2024" name="J Genomics">
        <title>Draft genome sequencing and assembly of Favolaschia claudopus CIRM-BRFM 2984 isolated from oak limbs.</title>
        <authorList>
            <person name="Navarro D."/>
            <person name="Drula E."/>
            <person name="Chaduli D."/>
            <person name="Cazenave R."/>
            <person name="Ahrendt S."/>
            <person name="Wang J."/>
            <person name="Lipzen A."/>
            <person name="Daum C."/>
            <person name="Barry K."/>
            <person name="Grigoriev I.V."/>
            <person name="Favel A."/>
            <person name="Rosso M.N."/>
            <person name="Martin F."/>
        </authorList>
    </citation>
    <scope>NUCLEOTIDE SEQUENCE [LARGE SCALE GENOMIC DNA]</scope>
    <source>
        <strain evidence="3 4">CIRM-BRFM 2984</strain>
    </source>
</reference>
<feature type="compositionally biased region" description="Pro residues" evidence="1">
    <location>
        <begin position="31"/>
        <end position="48"/>
    </location>
</feature>
<comment type="caution">
    <text evidence="3">The sequence shown here is derived from an EMBL/GenBank/DDBJ whole genome shotgun (WGS) entry which is preliminary data.</text>
</comment>
<keyword evidence="2" id="KW-0472">Membrane</keyword>
<evidence type="ECO:0000313" key="3">
    <source>
        <dbReference type="EMBL" id="KAK7030187.1"/>
    </source>
</evidence>
<dbReference type="EMBL" id="JAWWNJ010000026">
    <property type="protein sequence ID" value="KAK7030187.1"/>
    <property type="molecule type" value="Genomic_DNA"/>
</dbReference>
<gene>
    <name evidence="3" type="ORF">R3P38DRAFT_2933544</name>
</gene>
<keyword evidence="2" id="KW-1133">Transmembrane helix</keyword>
<feature type="transmembrane region" description="Helical" evidence="2">
    <location>
        <begin position="118"/>
        <end position="136"/>
    </location>
</feature>
<sequence length="158" mass="17960">MRMQLEMETKISRRRTAAGRSRSRSSRRRPSPIPLPRPSRSRYPPPSWIPPPRIPRTCAANTLLLLRIVLATLLPALLAVPVLFNPTITDIRASPPPPFGLRPPRIIPLTTPSPIPDIFIVFMPLLPHLGLTLYPHTNFRLRLTRRDRLPPSSHPLLH</sequence>
<accession>A0AAW0BUM2</accession>
<name>A0AAW0BUM2_9AGAR</name>
<dbReference type="AlphaFoldDB" id="A0AAW0BUM2"/>
<keyword evidence="4" id="KW-1185">Reference proteome</keyword>
<feature type="compositionally biased region" description="Basic residues" evidence="1">
    <location>
        <begin position="12"/>
        <end position="30"/>
    </location>
</feature>
<keyword evidence="2" id="KW-0812">Transmembrane</keyword>